<evidence type="ECO:0000256" key="10">
    <source>
        <dbReference type="ARBA" id="ARBA00023004"/>
    </source>
</evidence>
<dbReference type="VEuPathDB" id="VectorBase:ADIR003583"/>
<dbReference type="GO" id="GO:0005634">
    <property type="term" value="C:nucleus"/>
    <property type="evidence" value="ECO:0007669"/>
    <property type="project" value="UniProtKB-SubCell"/>
</dbReference>
<sequence>MKIAIEGCAHGELEKIYDLIGSIQEEQNITVDLLICCGDFQSTRNLQDLQCMAVPQKHLDMCSFYKYYSGEKRAPILTIFIGGNHEASNYLQELPYGGWVAPNIFYLGYAGVVECNGIRIGGVSGIYKGHDFLKGRFEFPPYDEATKRSVYHQRQIDVFRLKQLSPQTVDIMLSHDWPRAITRHGNVQQLLRFKPAFREDIESNRLGSAPCEDLLCKLQPPYWFAAHLHCKFAAVVPHSDTENTTKFLALDKCLPKRRFLQILDMPTEGEGGGGGRPVRLKYDLEWLTILNLTNHLISIRTTNGYMPGEGSAERFNFTPTEDEKAKVLERFANDLTIPDNFVRIAEPYRPEDEGGHGRLDMRSIEQPKAYVNPQTTSFCDKLNIDDPLRLAMLMTGHKLNTSTYVDREPEVGVRDQKTTGPVAPVKVSNADELDVDDGDDDVDGDDGFEQGIAVLQDSPDKQPKLSLSAMLPQPKWRQQESHDSDLSSTLNDSTSLSTPNCSVLSLPTPQKTVDNATASSLLEPALAVDDLNLSSPKDRGEEEVAQPDKLETPVDEEANEPGKPPVKKFKRRNQTIYTQDESD</sequence>
<organism evidence="16 17">
    <name type="scientific">Anopheles dirus</name>
    <dbReference type="NCBI Taxonomy" id="7168"/>
    <lineage>
        <taxon>Eukaryota</taxon>
        <taxon>Metazoa</taxon>
        <taxon>Ecdysozoa</taxon>
        <taxon>Arthropoda</taxon>
        <taxon>Hexapoda</taxon>
        <taxon>Insecta</taxon>
        <taxon>Pterygota</taxon>
        <taxon>Neoptera</taxon>
        <taxon>Endopterygota</taxon>
        <taxon>Diptera</taxon>
        <taxon>Nematocera</taxon>
        <taxon>Culicoidea</taxon>
        <taxon>Culicidae</taxon>
        <taxon>Anophelinae</taxon>
        <taxon>Anopheles</taxon>
    </lineage>
</organism>
<reference evidence="16" key="2">
    <citation type="submission" date="2020-05" db="UniProtKB">
        <authorList>
            <consortium name="EnsemblMetazoa"/>
        </authorList>
    </citation>
    <scope>IDENTIFICATION</scope>
    <source>
        <strain evidence="16">WRAIR2</strain>
    </source>
</reference>
<dbReference type="InterPro" id="IPR007708">
    <property type="entry name" value="DBR1_C"/>
</dbReference>
<dbReference type="AlphaFoldDB" id="A0A182N7F9"/>
<feature type="compositionally biased region" description="Low complexity" evidence="14">
    <location>
        <begin position="486"/>
        <end position="498"/>
    </location>
</feature>
<feature type="region of interest" description="Disordered" evidence="14">
    <location>
        <begin position="525"/>
        <end position="583"/>
    </location>
</feature>
<dbReference type="GO" id="GO:0000398">
    <property type="term" value="P:mRNA splicing, via spliceosome"/>
    <property type="evidence" value="ECO:0007669"/>
    <property type="project" value="TreeGrafter"/>
</dbReference>
<keyword evidence="12" id="KW-0539">Nucleus</keyword>
<dbReference type="Proteomes" id="UP000075884">
    <property type="component" value="Unassembled WGS sequence"/>
</dbReference>
<dbReference type="STRING" id="7168.A0A182N7F9"/>
<dbReference type="EnsemblMetazoa" id="ADIR003583-RA">
    <property type="protein sequence ID" value="ADIR003583-PA"/>
    <property type="gene ID" value="ADIR003583"/>
</dbReference>
<keyword evidence="11" id="KW-0464">Manganese</keyword>
<keyword evidence="10" id="KW-0408">Iron</keyword>
<protein>
    <recommendedName>
        <fullName evidence="15">Lariat debranching enzyme C-terminal domain-containing protein</fullName>
    </recommendedName>
</protein>
<accession>A0A182N7F9</accession>
<dbReference type="CDD" id="cd00844">
    <property type="entry name" value="MPP_Dbr1_N"/>
    <property type="match status" value="1"/>
</dbReference>
<comment type="cofactor">
    <cofactor evidence="2">
        <name>Zn(2+)</name>
        <dbReference type="ChEBI" id="CHEBI:29105"/>
    </cofactor>
</comment>
<evidence type="ECO:0000256" key="12">
    <source>
        <dbReference type="ARBA" id="ARBA00023242"/>
    </source>
</evidence>
<dbReference type="SUPFAM" id="SSF56300">
    <property type="entry name" value="Metallo-dependent phosphatases"/>
    <property type="match status" value="1"/>
</dbReference>
<dbReference type="Pfam" id="PF05011">
    <property type="entry name" value="DBR1"/>
    <property type="match status" value="1"/>
</dbReference>
<evidence type="ECO:0000256" key="7">
    <source>
        <dbReference type="ARBA" id="ARBA00022723"/>
    </source>
</evidence>
<keyword evidence="9" id="KW-0862">Zinc</keyword>
<feature type="region of interest" description="Disordered" evidence="14">
    <location>
        <begin position="473"/>
        <end position="509"/>
    </location>
</feature>
<name>A0A182N7F9_9DIPT</name>
<evidence type="ECO:0000313" key="16">
    <source>
        <dbReference type="EnsemblMetazoa" id="ADIR003583-PA"/>
    </source>
</evidence>
<dbReference type="PANTHER" id="PTHR12849">
    <property type="entry name" value="RNA LARIAT DEBRANCHING ENZYME"/>
    <property type="match status" value="1"/>
</dbReference>
<dbReference type="FunFam" id="3.60.21.10:FF:000035">
    <property type="entry name" value="Lariat debranching enzyme"/>
    <property type="match status" value="1"/>
</dbReference>
<dbReference type="Pfam" id="PF00149">
    <property type="entry name" value="Metallophos"/>
    <property type="match status" value="1"/>
</dbReference>
<dbReference type="GO" id="GO:0046872">
    <property type="term" value="F:metal ion binding"/>
    <property type="evidence" value="ECO:0007669"/>
    <property type="project" value="UniProtKB-KW"/>
</dbReference>
<comment type="cofactor">
    <cofactor evidence="3">
        <name>Fe(2+)</name>
        <dbReference type="ChEBI" id="CHEBI:29033"/>
    </cofactor>
</comment>
<dbReference type="InterPro" id="IPR041816">
    <property type="entry name" value="Dbr1_N"/>
</dbReference>
<reference evidence="17" key="1">
    <citation type="submission" date="2013-03" db="EMBL/GenBank/DDBJ databases">
        <title>The Genome Sequence of Anopheles dirus WRAIR2.</title>
        <authorList>
            <consortium name="The Broad Institute Genomics Platform"/>
            <person name="Neafsey D.E."/>
            <person name="Walton C."/>
            <person name="Walker B."/>
            <person name="Young S.K."/>
            <person name="Zeng Q."/>
            <person name="Gargeya S."/>
            <person name="Fitzgerald M."/>
            <person name="Haas B."/>
            <person name="Abouelleil A."/>
            <person name="Allen A.W."/>
            <person name="Alvarado L."/>
            <person name="Arachchi H.M."/>
            <person name="Berlin A.M."/>
            <person name="Chapman S.B."/>
            <person name="Gainer-Dewar J."/>
            <person name="Goldberg J."/>
            <person name="Griggs A."/>
            <person name="Gujja S."/>
            <person name="Hansen M."/>
            <person name="Howarth C."/>
            <person name="Imamovic A."/>
            <person name="Ireland A."/>
            <person name="Larimer J."/>
            <person name="McCowan C."/>
            <person name="Murphy C."/>
            <person name="Pearson M."/>
            <person name="Poon T.W."/>
            <person name="Priest M."/>
            <person name="Roberts A."/>
            <person name="Saif S."/>
            <person name="Shea T."/>
            <person name="Sisk P."/>
            <person name="Sykes S."/>
            <person name="Wortman J."/>
            <person name="Nusbaum C."/>
            <person name="Birren B."/>
        </authorList>
    </citation>
    <scope>NUCLEOTIDE SEQUENCE [LARGE SCALE GENOMIC DNA]</scope>
    <source>
        <strain evidence="17">WRAIR2</strain>
    </source>
</reference>
<feature type="compositionally biased region" description="Basic and acidic residues" evidence="14">
    <location>
        <begin position="536"/>
        <end position="552"/>
    </location>
</feature>
<keyword evidence="7" id="KW-0479">Metal-binding</keyword>
<feature type="region of interest" description="Disordered" evidence="14">
    <location>
        <begin position="415"/>
        <end position="448"/>
    </location>
</feature>
<feature type="compositionally biased region" description="Polar residues" evidence="14">
    <location>
        <begin position="499"/>
        <end position="509"/>
    </location>
</feature>
<evidence type="ECO:0000256" key="9">
    <source>
        <dbReference type="ARBA" id="ARBA00022833"/>
    </source>
</evidence>
<dbReference type="PANTHER" id="PTHR12849:SF0">
    <property type="entry name" value="LARIAT DEBRANCHING ENZYME"/>
    <property type="match status" value="1"/>
</dbReference>
<evidence type="ECO:0000256" key="11">
    <source>
        <dbReference type="ARBA" id="ARBA00023211"/>
    </source>
</evidence>
<keyword evidence="17" id="KW-1185">Reference proteome</keyword>
<dbReference type="InterPro" id="IPR029052">
    <property type="entry name" value="Metallo-depent_PP-like"/>
</dbReference>
<evidence type="ECO:0000256" key="2">
    <source>
        <dbReference type="ARBA" id="ARBA00001947"/>
    </source>
</evidence>
<dbReference type="SMART" id="SM01124">
    <property type="entry name" value="DBR1"/>
    <property type="match status" value="1"/>
</dbReference>
<feature type="compositionally biased region" description="Acidic residues" evidence="14">
    <location>
        <begin position="431"/>
        <end position="448"/>
    </location>
</feature>
<evidence type="ECO:0000256" key="5">
    <source>
        <dbReference type="ARBA" id="ARBA00006045"/>
    </source>
</evidence>
<evidence type="ECO:0000256" key="3">
    <source>
        <dbReference type="ARBA" id="ARBA00001954"/>
    </source>
</evidence>
<evidence type="ECO:0000256" key="13">
    <source>
        <dbReference type="ARBA" id="ARBA00058627"/>
    </source>
</evidence>
<comment type="subcellular location">
    <subcellularLocation>
        <location evidence="4">Nucleus</location>
    </subcellularLocation>
</comment>
<comment type="similarity">
    <text evidence="5">Belongs to the lariat debranching enzyme family.</text>
</comment>
<dbReference type="InterPro" id="IPR004843">
    <property type="entry name" value="Calcineurin-like_PHP"/>
</dbReference>
<feature type="domain" description="Lariat debranching enzyme C-terminal" evidence="15">
    <location>
        <begin position="236"/>
        <end position="388"/>
    </location>
</feature>
<evidence type="ECO:0000256" key="8">
    <source>
        <dbReference type="ARBA" id="ARBA00022801"/>
    </source>
</evidence>
<keyword evidence="8" id="KW-0378">Hydrolase</keyword>
<proteinExistence type="inferred from homology"/>
<evidence type="ECO:0000256" key="6">
    <source>
        <dbReference type="ARBA" id="ARBA00022664"/>
    </source>
</evidence>
<evidence type="ECO:0000256" key="4">
    <source>
        <dbReference type="ARBA" id="ARBA00004123"/>
    </source>
</evidence>
<evidence type="ECO:0000256" key="14">
    <source>
        <dbReference type="SAM" id="MobiDB-lite"/>
    </source>
</evidence>
<feature type="compositionally biased region" description="Polar residues" evidence="14">
    <location>
        <begin position="574"/>
        <end position="583"/>
    </location>
</feature>
<dbReference type="GO" id="GO:0008419">
    <property type="term" value="F:RNA lariat debranching enzyme activity"/>
    <property type="evidence" value="ECO:0007669"/>
    <property type="project" value="TreeGrafter"/>
</dbReference>
<evidence type="ECO:0000313" key="17">
    <source>
        <dbReference type="Proteomes" id="UP000075884"/>
    </source>
</evidence>
<evidence type="ECO:0000256" key="1">
    <source>
        <dbReference type="ARBA" id="ARBA00001936"/>
    </source>
</evidence>
<evidence type="ECO:0000259" key="15">
    <source>
        <dbReference type="SMART" id="SM01124"/>
    </source>
</evidence>
<comment type="function">
    <text evidence="13">Cleaves the 2'-5' phosphodiester linkage at the branch point of lariat intron pre-mRNAs after splicing and converts them into linear molecules that are subsequently degraded. It thereby facilitates ribonucleotide turnover.</text>
</comment>
<keyword evidence="6" id="KW-0507">mRNA processing</keyword>
<comment type="cofactor">
    <cofactor evidence="1">
        <name>Mn(2+)</name>
        <dbReference type="ChEBI" id="CHEBI:29035"/>
    </cofactor>
</comment>